<evidence type="ECO:0000313" key="2">
    <source>
        <dbReference type="Proteomes" id="UP000776276"/>
    </source>
</evidence>
<reference evidence="1 2" key="1">
    <citation type="submission" date="2021-06" db="EMBL/GenBank/DDBJ databases">
        <title>Sphingomonas sp. XMGL2, whole genome shotgun sequencing project.</title>
        <authorList>
            <person name="Zhao G."/>
            <person name="Shen L."/>
        </authorList>
    </citation>
    <scope>NUCLEOTIDE SEQUENCE [LARGE SCALE GENOMIC DNA]</scope>
    <source>
        <strain evidence="1 2">XMGL2</strain>
    </source>
</reference>
<protein>
    <submittedName>
        <fullName evidence="1">Cupin domain-containing protein</fullName>
    </submittedName>
</protein>
<accession>A0ABS6BKJ4</accession>
<gene>
    <name evidence="1" type="ORF">KOF26_13165</name>
</gene>
<dbReference type="EMBL" id="JAHKRT010000007">
    <property type="protein sequence ID" value="MBU3078818.1"/>
    <property type="molecule type" value="Genomic_DNA"/>
</dbReference>
<evidence type="ECO:0000313" key="1">
    <source>
        <dbReference type="EMBL" id="MBU3078818.1"/>
    </source>
</evidence>
<keyword evidence="2" id="KW-1185">Reference proteome</keyword>
<dbReference type="CDD" id="cd06989">
    <property type="entry name" value="cupin_DRT102"/>
    <property type="match status" value="1"/>
</dbReference>
<dbReference type="Proteomes" id="UP000776276">
    <property type="component" value="Unassembled WGS sequence"/>
</dbReference>
<organism evidence="1 2">
    <name type="scientific">Sphingomonas quercus</name>
    <dbReference type="NCBI Taxonomy" id="2842451"/>
    <lineage>
        <taxon>Bacteria</taxon>
        <taxon>Pseudomonadati</taxon>
        <taxon>Pseudomonadota</taxon>
        <taxon>Alphaproteobacteria</taxon>
        <taxon>Sphingomonadales</taxon>
        <taxon>Sphingomonadaceae</taxon>
        <taxon>Sphingomonas</taxon>
    </lineage>
</organism>
<dbReference type="RefSeq" id="WP_216325739.1">
    <property type="nucleotide sequence ID" value="NZ_JAHKRT010000007.1"/>
</dbReference>
<name>A0ABS6BKJ4_9SPHN</name>
<comment type="caution">
    <text evidence="1">The sequence shown here is derived from an EMBL/GenBank/DDBJ whole genome shotgun (WGS) entry which is preliminary data.</text>
</comment>
<proteinExistence type="predicted"/>
<sequence length="158" mass="16682">MHSKTAFLCLSSLALAPGPASPQGLSAHRVACAHSEEIAFAPFAAFPKGAEIATVVGNPSRPGPYVVRVRVGKGVRLQPHIHPGDRIYTVISGVFYIGFGQTFDPMKLQAFGPGSIVVLPKDTPHFHWAKSGAYVTQVSGSGPLGIAYVDPADDPRNH</sequence>